<feature type="region of interest" description="Disordered" evidence="1">
    <location>
        <begin position="104"/>
        <end position="124"/>
    </location>
</feature>
<dbReference type="Proteomes" id="UP000245802">
    <property type="component" value="Chromosome"/>
</dbReference>
<dbReference type="OrthoDB" id="292627at2"/>
<organism evidence="3 4">
    <name type="scientific">Gemmata obscuriglobus</name>
    <dbReference type="NCBI Taxonomy" id="114"/>
    <lineage>
        <taxon>Bacteria</taxon>
        <taxon>Pseudomonadati</taxon>
        <taxon>Planctomycetota</taxon>
        <taxon>Planctomycetia</taxon>
        <taxon>Gemmatales</taxon>
        <taxon>Gemmataceae</taxon>
        <taxon>Gemmata</taxon>
    </lineage>
</organism>
<accession>A0A2Z3H4A8</accession>
<sequence length="213" mass="22458">MRKLLLAAVLAGGGLVGAAGTADAQYRHHRPHQPVVSSVTWPSANPPGWYTSTYKHQWFYPWYAYYDFSYGPYANWAASGGYAGYSYHGPAGYYNYPLSGHTSGDAAPAAPSTPAEQKDAPKADPGTAAAEVAVTLPADAKLLFNGAPAAGTGAVRTFRTPELQKGVSYRYELTAEVARDGRTERVTETVVVRAGETAQVTLAPTGIATAGAK</sequence>
<dbReference type="AlphaFoldDB" id="A0A2Z3H4A8"/>
<evidence type="ECO:0000313" key="4">
    <source>
        <dbReference type="Proteomes" id="UP000245802"/>
    </source>
</evidence>
<keyword evidence="4" id="KW-1185">Reference proteome</keyword>
<dbReference type="NCBIfam" id="TIGR03000">
    <property type="entry name" value="plancto_dom_1"/>
    <property type="match status" value="1"/>
</dbReference>
<name>A0A2Z3H4A8_9BACT</name>
<evidence type="ECO:0000313" key="3">
    <source>
        <dbReference type="EMBL" id="AWM41619.1"/>
    </source>
</evidence>
<dbReference type="EMBL" id="CP025958">
    <property type="protein sequence ID" value="AWM41619.1"/>
    <property type="molecule type" value="Genomic_DNA"/>
</dbReference>
<evidence type="ECO:0000256" key="2">
    <source>
        <dbReference type="SAM" id="SignalP"/>
    </source>
</evidence>
<dbReference type="RefSeq" id="WP_010037249.1">
    <property type="nucleotide sequence ID" value="NZ_CP025958.1"/>
</dbReference>
<feature type="signal peptide" evidence="2">
    <location>
        <begin position="1"/>
        <end position="18"/>
    </location>
</feature>
<dbReference type="KEGG" id="gog:C1280_34540"/>
<reference evidence="3 4" key="1">
    <citation type="submission" date="2018-01" db="EMBL/GenBank/DDBJ databases">
        <title>G. obscuriglobus.</title>
        <authorList>
            <person name="Franke J."/>
            <person name="Blomberg W."/>
            <person name="Selmecki A."/>
        </authorList>
    </citation>
    <scope>NUCLEOTIDE SEQUENCE [LARGE SCALE GENOMIC DNA]</scope>
    <source>
        <strain evidence="3 4">DSM 5831</strain>
    </source>
</reference>
<proteinExistence type="predicted"/>
<dbReference type="InterPro" id="IPR017460">
    <property type="entry name" value="CHP03000_planctomycetes"/>
</dbReference>
<feature type="chain" id="PRO_5016271366" description="TIGR03000 domain-containing protein" evidence="2">
    <location>
        <begin position="19"/>
        <end position="213"/>
    </location>
</feature>
<protein>
    <recommendedName>
        <fullName evidence="5">TIGR03000 domain-containing protein</fullName>
    </recommendedName>
</protein>
<keyword evidence="2" id="KW-0732">Signal</keyword>
<evidence type="ECO:0008006" key="5">
    <source>
        <dbReference type="Google" id="ProtNLM"/>
    </source>
</evidence>
<gene>
    <name evidence="3" type="ORF">C1280_34540</name>
</gene>
<evidence type="ECO:0000256" key="1">
    <source>
        <dbReference type="SAM" id="MobiDB-lite"/>
    </source>
</evidence>